<dbReference type="RefSeq" id="XP_066670055.1">
    <property type="nucleotide sequence ID" value="XM_066811132.1"/>
</dbReference>
<keyword evidence="4" id="KW-1185">Reference proteome</keyword>
<evidence type="ECO:0000313" key="3">
    <source>
        <dbReference type="EMBL" id="KAK8085546.1"/>
    </source>
</evidence>
<comment type="caution">
    <text evidence="3">The sequence shown here is derived from an EMBL/GenBank/DDBJ whole genome shotgun (WGS) entry which is preliminary data.</text>
</comment>
<dbReference type="EMBL" id="JAQQWN010000005">
    <property type="protein sequence ID" value="KAK8085546.1"/>
    <property type="molecule type" value="Genomic_DNA"/>
</dbReference>
<evidence type="ECO:0000256" key="1">
    <source>
        <dbReference type="SAM" id="MobiDB-lite"/>
    </source>
</evidence>
<feature type="transmembrane region" description="Helical" evidence="2">
    <location>
        <begin position="316"/>
        <end position="334"/>
    </location>
</feature>
<sequence>MWACDKSLPVIPAPDVVGLGVLIAFVGSSSLAVVGLFIQYLFFYSPKHEILATPEFQQQWTATKRPNPIDAVFLWRFRYVLRQIGIKCTWVRTSQEKSGLEAALDQCILTMADTQLGMGIAMLIYGFVLLSSGLSAYTWWNIVGLVWFSLITNLVAHSYLRTHYSAQPGKRRWRLCLVIALLLALMISMVPTARMRTVTMAAPEHQSQLLTTRALCYFPKLGEGLDVSRGDRSSALAGAYVLALLCLVSISSLLLRLYERPGSTLYNWCTQYRGDMRRPLSGHLIDYSAAELFLLGWFSVTFAIRGIDSSIGIEWSLTQFIALVFFAAPLKALADSLFTRKPTVPTVPEPKLQKPTPPRSSWWSRIRSTKRAQEQDGNVESGETQSLVTPSMQLAGETESAVEPTSVQLEDTDHADHAEDVDVSSYSYLFTGLEGQIYFGTPWFPVALPTLAFATVLYVALLFALPLVNAMLPTEIVRLTGIWYLIYHPALILIFFLSCMAVEERTRSIEKAQATYRTLAAVTMFLSAVAVIDTIFGLGGIPMSYIAMGALGLSALIYVLYGCVTGPGRLAKGKDRCNYTGDDDVEDQRTPLLGPRQVAPPPIAPVRTFPVRKAIRYHGPAKRARPGKSGLSKSYSYGTIS</sequence>
<feature type="transmembrane region" description="Helical" evidence="2">
    <location>
        <begin position="481"/>
        <end position="502"/>
    </location>
</feature>
<proteinExistence type="predicted"/>
<dbReference type="InterPro" id="IPR053018">
    <property type="entry name" value="Elsinochrome_Biosynth-Asso"/>
</dbReference>
<evidence type="ECO:0000313" key="4">
    <source>
        <dbReference type="Proteomes" id="UP001433268"/>
    </source>
</evidence>
<organism evidence="3 4">
    <name type="scientific">Apiospora hydei</name>
    <dbReference type="NCBI Taxonomy" id="1337664"/>
    <lineage>
        <taxon>Eukaryota</taxon>
        <taxon>Fungi</taxon>
        <taxon>Dikarya</taxon>
        <taxon>Ascomycota</taxon>
        <taxon>Pezizomycotina</taxon>
        <taxon>Sordariomycetes</taxon>
        <taxon>Xylariomycetidae</taxon>
        <taxon>Amphisphaeriales</taxon>
        <taxon>Apiosporaceae</taxon>
        <taxon>Apiospora</taxon>
    </lineage>
</organism>
<keyword evidence="2" id="KW-0812">Transmembrane</keyword>
<feature type="compositionally biased region" description="Polar residues" evidence="1">
    <location>
        <begin position="375"/>
        <end position="390"/>
    </location>
</feature>
<evidence type="ECO:0000256" key="2">
    <source>
        <dbReference type="SAM" id="Phobius"/>
    </source>
</evidence>
<feature type="transmembrane region" description="Helical" evidence="2">
    <location>
        <begin position="545"/>
        <end position="564"/>
    </location>
</feature>
<reference evidence="3 4" key="1">
    <citation type="submission" date="2023-01" db="EMBL/GenBank/DDBJ databases">
        <title>Analysis of 21 Apiospora genomes using comparative genomics revels a genus with tremendous synthesis potential of carbohydrate active enzymes and secondary metabolites.</title>
        <authorList>
            <person name="Sorensen T."/>
        </authorList>
    </citation>
    <scope>NUCLEOTIDE SEQUENCE [LARGE SCALE GENOMIC DNA]</scope>
    <source>
        <strain evidence="3 4">CBS 114990</strain>
    </source>
</reference>
<dbReference type="PANTHER" id="PTHR37577">
    <property type="entry name" value="INTEGRAL MEMBRANE PROTEIN"/>
    <property type="match status" value="1"/>
</dbReference>
<feature type="region of interest" description="Disordered" evidence="1">
    <location>
        <begin position="344"/>
        <end position="390"/>
    </location>
</feature>
<feature type="compositionally biased region" description="Low complexity" evidence="1">
    <location>
        <begin position="627"/>
        <end position="641"/>
    </location>
</feature>
<feature type="transmembrane region" description="Helical" evidence="2">
    <location>
        <begin position="16"/>
        <end position="43"/>
    </location>
</feature>
<feature type="transmembrane region" description="Helical" evidence="2">
    <location>
        <begin position="235"/>
        <end position="255"/>
    </location>
</feature>
<feature type="transmembrane region" description="Helical" evidence="2">
    <location>
        <begin position="140"/>
        <end position="160"/>
    </location>
</feature>
<dbReference type="GeneID" id="92044192"/>
<feature type="transmembrane region" description="Helical" evidence="2">
    <location>
        <begin position="116"/>
        <end position="134"/>
    </location>
</feature>
<feature type="transmembrane region" description="Helical" evidence="2">
    <location>
        <begin position="172"/>
        <end position="190"/>
    </location>
</feature>
<protein>
    <submittedName>
        <fullName evidence="3">Uncharacterized protein</fullName>
    </submittedName>
</protein>
<dbReference type="PANTHER" id="PTHR37577:SF1">
    <property type="entry name" value="INTEGRAL MEMBRANE PROTEIN"/>
    <property type="match status" value="1"/>
</dbReference>
<keyword evidence="2" id="KW-0472">Membrane</keyword>
<name>A0ABR1WPU6_9PEZI</name>
<accession>A0ABR1WPU6</accession>
<gene>
    <name evidence="3" type="ORF">PG997_006817</name>
</gene>
<feature type="transmembrane region" description="Helical" evidence="2">
    <location>
        <begin position="446"/>
        <end position="469"/>
    </location>
</feature>
<feature type="region of interest" description="Disordered" evidence="1">
    <location>
        <begin position="619"/>
        <end position="641"/>
    </location>
</feature>
<feature type="transmembrane region" description="Helical" evidence="2">
    <location>
        <begin position="284"/>
        <end position="304"/>
    </location>
</feature>
<dbReference type="Proteomes" id="UP001433268">
    <property type="component" value="Unassembled WGS sequence"/>
</dbReference>
<keyword evidence="2" id="KW-1133">Transmembrane helix</keyword>
<feature type="transmembrane region" description="Helical" evidence="2">
    <location>
        <begin position="514"/>
        <end position="539"/>
    </location>
</feature>